<dbReference type="Proteomes" id="UP001596067">
    <property type="component" value="Unassembled WGS sequence"/>
</dbReference>
<comment type="caution">
    <text evidence="2">The sequence shown here is derived from an EMBL/GenBank/DDBJ whole genome shotgun (WGS) entry which is preliminary data.</text>
</comment>
<sequence length="178" mass="19763">MAYEIAVAGLWRLTPDRVTELLDGAVTEEWEDLQRLLYILGGDQSYFRPLWEAARTTTAVQLYSRVKLAVIRSAGPPTLSGRCARTRRTGGGRPCPLRAARHVAADQGDTKQDDGLLLSRSHPSAAGGRPRSNPALKGRPARRVMSTWCGHTEVHMRTSVLLIMRRNVLPFCREVCDV</sequence>
<dbReference type="RefSeq" id="WP_345329090.1">
    <property type="nucleotide sequence ID" value="NZ_BAAAVH010000069.1"/>
</dbReference>
<accession>A0ABW1F2L4</accession>
<proteinExistence type="predicted"/>
<feature type="region of interest" description="Disordered" evidence="1">
    <location>
        <begin position="102"/>
        <end position="141"/>
    </location>
</feature>
<keyword evidence="3" id="KW-1185">Reference proteome</keyword>
<name>A0ABW1F2L4_9ACTN</name>
<evidence type="ECO:0000256" key="1">
    <source>
        <dbReference type="SAM" id="MobiDB-lite"/>
    </source>
</evidence>
<reference evidence="3" key="1">
    <citation type="journal article" date="2019" name="Int. J. Syst. Evol. Microbiol.">
        <title>The Global Catalogue of Microorganisms (GCM) 10K type strain sequencing project: providing services to taxonomists for standard genome sequencing and annotation.</title>
        <authorList>
            <consortium name="The Broad Institute Genomics Platform"/>
            <consortium name="The Broad Institute Genome Sequencing Center for Infectious Disease"/>
            <person name="Wu L."/>
            <person name="Ma J."/>
        </authorList>
    </citation>
    <scope>NUCLEOTIDE SEQUENCE [LARGE SCALE GENOMIC DNA]</scope>
    <source>
        <strain evidence="3">CGMCC 4.1469</strain>
    </source>
</reference>
<evidence type="ECO:0000313" key="3">
    <source>
        <dbReference type="Proteomes" id="UP001596067"/>
    </source>
</evidence>
<organism evidence="2 3">
    <name type="scientific">Kitasatospora aburaviensis</name>
    <dbReference type="NCBI Taxonomy" id="67265"/>
    <lineage>
        <taxon>Bacteria</taxon>
        <taxon>Bacillati</taxon>
        <taxon>Actinomycetota</taxon>
        <taxon>Actinomycetes</taxon>
        <taxon>Kitasatosporales</taxon>
        <taxon>Streptomycetaceae</taxon>
        <taxon>Kitasatospora</taxon>
    </lineage>
</organism>
<evidence type="ECO:0000313" key="2">
    <source>
        <dbReference type="EMBL" id="MFC5888100.1"/>
    </source>
</evidence>
<protein>
    <submittedName>
        <fullName evidence="2">Uncharacterized protein</fullName>
    </submittedName>
</protein>
<gene>
    <name evidence="2" type="ORF">ACFP0N_24325</name>
</gene>
<dbReference type="EMBL" id="JBHSOD010000035">
    <property type="protein sequence ID" value="MFC5888100.1"/>
    <property type="molecule type" value="Genomic_DNA"/>
</dbReference>